<evidence type="ECO:0000259" key="6">
    <source>
        <dbReference type="PROSITE" id="PS51819"/>
    </source>
</evidence>
<evidence type="ECO:0000256" key="4">
    <source>
        <dbReference type="ARBA" id="ARBA00023004"/>
    </source>
</evidence>
<dbReference type="GO" id="GO:0003868">
    <property type="term" value="F:4-hydroxyphenylpyruvate dioxygenase activity"/>
    <property type="evidence" value="ECO:0007669"/>
    <property type="project" value="InterPro"/>
</dbReference>
<keyword evidence="2 5" id="KW-0479">Metal-binding</keyword>
<dbReference type="STRING" id="76947.GCA_002080435_03313"/>
<comment type="similarity">
    <text evidence="1">Belongs to the 4HPPD family.</text>
</comment>
<evidence type="ECO:0000256" key="5">
    <source>
        <dbReference type="PIRSR" id="PIRSR009283-1"/>
    </source>
</evidence>
<dbReference type="eggNOG" id="COG3185">
    <property type="taxonomic scope" value="Bacteria"/>
</dbReference>
<dbReference type="GO" id="GO:0046872">
    <property type="term" value="F:metal ion binding"/>
    <property type="evidence" value="ECO:0007669"/>
    <property type="project" value="UniProtKB-KW"/>
</dbReference>
<dbReference type="InterPro" id="IPR041736">
    <property type="entry name" value="4OHPhenylPyrv_dOase_N"/>
</dbReference>
<feature type="domain" description="VOC" evidence="6">
    <location>
        <begin position="147"/>
        <end position="298"/>
    </location>
</feature>
<feature type="domain" description="VOC" evidence="6">
    <location>
        <begin position="10"/>
        <end position="131"/>
    </location>
</feature>
<keyword evidence="7" id="KW-0560">Oxidoreductase</keyword>
<dbReference type="PANTHER" id="PTHR11959">
    <property type="entry name" value="4-HYDROXYPHENYLPYRUVATE DIOXYGENASE"/>
    <property type="match status" value="1"/>
</dbReference>
<dbReference type="PANTHER" id="PTHR11959:SF1">
    <property type="entry name" value="4-HYDROXYPHENYLPYRUVATE DIOXYGENASE"/>
    <property type="match status" value="1"/>
</dbReference>
<evidence type="ECO:0000313" key="7">
    <source>
        <dbReference type="EMBL" id="KFG88871.1"/>
    </source>
</evidence>
<dbReference type="OrthoDB" id="9780241at2"/>
<reference evidence="7" key="1">
    <citation type="submission" date="2014-08" db="EMBL/GenBank/DDBJ databases">
        <title>Draft genome sequences of Sphingobium herbicidovorans.</title>
        <authorList>
            <person name="Gan H.M."/>
            <person name="Gan H.Y."/>
            <person name="Savka M.A."/>
        </authorList>
    </citation>
    <scope>NUCLEOTIDE SEQUENCE [LARGE SCALE GENOMIC DNA]</scope>
    <source>
        <strain evidence="7">NBRC 16415</strain>
    </source>
</reference>
<dbReference type="Pfam" id="PF14696">
    <property type="entry name" value="Glyoxalase_5"/>
    <property type="match status" value="1"/>
</dbReference>
<proteinExistence type="inferred from homology"/>
<comment type="caution">
    <text evidence="7">The sequence shown here is derived from an EMBL/GenBank/DDBJ whole genome shotgun (WGS) entry which is preliminary data.</text>
</comment>
<name>A0A086P653_SPHHM</name>
<evidence type="ECO:0000256" key="2">
    <source>
        <dbReference type="ARBA" id="ARBA00022723"/>
    </source>
</evidence>
<dbReference type="NCBIfam" id="TIGR01263">
    <property type="entry name" value="4HPPD"/>
    <property type="match status" value="1"/>
</dbReference>
<feature type="binding site" evidence="5">
    <location>
        <position position="228"/>
    </location>
    <ligand>
        <name>Fe cation</name>
        <dbReference type="ChEBI" id="CHEBI:24875"/>
    </ligand>
</feature>
<dbReference type="Proteomes" id="UP000024284">
    <property type="component" value="Unassembled WGS sequence"/>
</dbReference>
<dbReference type="InterPro" id="IPR037523">
    <property type="entry name" value="VOC_core"/>
</dbReference>
<keyword evidence="3" id="KW-0677">Repeat</keyword>
<dbReference type="PROSITE" id="PS51819">
    <property type="entry name" value="VOC"/>
    <property type="match status" value="2"/>
</dbReference>
<protein>
    <submittedName>
        <fullName evidence="7">4-hydroxyphenylpyruvate dioxygenase</fullName>
    </submittedName>
</protein>
<keyword evidence="8" id="KW-1185">Reference proteome</keyword>
<keyword evidence="7" id="KW-0223">Dioxygenase</keyword>
<dbReference type="Pfam" id="PF00903">
    <property type="entry name" value="Glyoxalase"/>
    <property type="match status" value="1"/>
</dbReference>
<dbReference type="GO" id="GO:0006572">
    <property type="term" value="P:L-tyrosine catabolic process"/>
    <property type="evidence" value="ECO:0007669"/>
    <property type="project" value="TreeGrafter"/>
</dbReference>
<sequence length="345" mass="38889">MTANPLGLNGFEFVEFTSPDPDGMAEQFGQLGFVPTHRHPVKNITRYKQGRINLMLNRDDAGRVAAFRGEHGPSASAMAFRVADPVAAMKWAVDHGAKPTEEDDTVIQGIGGSYLYFVQDGADLYAEWAEFPGWREAEAANSVGLDLLDHLTHNVRRGHMRVWSQFYRTLFNFEEQKYFDIKGQATGLFSQAMIAPDRAIRIPLNESQDDNSQIEEFIRQYHGEGIQHLALTTGDIYGTVEKLRARGVRLQDTIDTYYELVDKRVPGHGEDLERLRKNRILIDGDAEEEGILLQIFTENMFGPIFFEIIQRKGNEGFGNGNFQALFESIELDQIRRGVITVGEGA</sequence>
<dbReference type="InterPro" id="IPR041735">
    <property type="entry name" value="4OHPhenylPyrv_dOase_C"/>
</dbReference>
<organism evidence="7 8">
    <name type="scientific">Sphingobium herbicidovorans (strain ATCC 700291 / DSM 11019 / CCUG 56400 / KCTC 2939 / LMG 18315 / NBRC 16415 / MH)</name>
    <name type="common">Sphingomonas herbicidovorans</name>
    <dbReference type="NCBI Taxonomy" id="1219045"/>
    <lineage>
        <taxon>Bacteria</taxon>
        <taxon>Pseudomonadati</taxon>
        <taxon>Pseudomonadota</taxon>
        <taxon>Alphaproteobacteria</taxon>
        <taxon>Sphingomonadales</taxon>
        <taxon>Sphingomonadaceae</taxon>
        <taxon>Sphingobium</taxon>
    </lineage>
</organism>
<dbReference type="AlphaFoldDB" id="A0A086P653"/>
<gene>
    <name evidence="7" type="ORF">BV98_003271</name>
</gene>
<dbReference type="EMBL" id="JFZA02000045">
    <property type="protein sequence ID" value="KFG88871.1"/>
    <property type="molecule type" value="Genomic_DNA"/>
</dbReference>
<dbReference type="SUPFAM" id="SSF54593">
    <property type="entry name" value="Glyoxalase/Bleomycin resistance protein/Dihydroxybiphenyl dioxygenase"/>
    <property type="match status" value="1"/>
</dbReference>
<accession>A0A086P653</accession>
<dbReference type="Gene3D" id="3.10.180.10">
    <property type="entry name" value="2,3-Dihydroxybiphenyl 1,2-Dioxygenase, domain 1"/>
    <property type="match status" value="2"/>
</dbReference>
<evidence type="ECO:0000313" key="8">
    <source>
        <dbReference type="Proteomes" id="UP000024284"/>
    </source>
</evidence>
<feature type="binding site" evidence="5">
    <location>
        <position position="307"/>
    </location>
    <ligand>
        <name>Fe cation</name>
        <dbReference type="ChEBI" id="CHEBI:24875"/>
    </ligand>
</feature>
<keyword evidence="4 5" id="KW-0408">Iron</keyword>
<dbReference type="CDD" id="cd07250">
    <property type="entry name" value="HPPD_C_like"/>
    <property type="match status" value="1"/>
</dbReference>
<comment type="cofactor">
    <cofactor evidence="5">
        <name>Fe cation</name>
        <dbReference type="ChEBI" id="CHEBI:24875"/>
    </cofactor>
    <text evidence="5">Binds 1 Fe cation per subunit.</text>
</comment>
<dbReference type="FunFam" id="3.10.180.10:FF:000007">
    <property type="entry name" value="4-hydroxyphenylpyruvate dioxygenase"/>
    <property type="match status" value="1"/>
</dbReference>
<feature type="binding site" evidence="5">
    <location>
        <position position="150"/>
    </location>
    <ligand>
        <name>Fe cation</name>
        <dbReference type="ChEBI" id="CHEBI:24875"/>
    </ligand>
</feature>
<dbReference type="PATRIC" id="fig|1219045.3.peg.3322"/>
<dbReference type="InterPro" id="IPR005956">
    <property type="entry name" value="4OHPhenylPyrv_dOase"/>
</dbReference>
<dbReference type="InterPro" id="IPR029068">
    <property type="entry name" value="Glyas_Bleomycin-R_OHBP_Dase"/>
</dbReference>
<evidence type="ECO:0000256" key="3">
    <source>
        <dbReference type="ARBA" id="ARBA00022737"/>
    </source>
</evidence>
<dbReference type="CDD" id="cd08342">
    <property type="entry name" value="HPPD_N_like"/>
    <property type="match status" value="1"/>
</dbReference>
<dbReference type="InterPro" id="IPR004360">
    <property type="entry name" value="Glyas_Fos-R_dOase_dom"/>
</dbReference>
<dbReference type="PIRSF" id="PIRSF009283">
    <property type="entry name" value="HPP_dOase"/>
    <property type="match status" value="1"/>
</dbReference>
<evidence type="ECO:0000256" key="1">
    <source>
        <dbReference type="ARBA" id="ARBA00005877"/>
    </source>
</evidence>